<evidence type="ECO:0000256" key="2">
    <source>
        <dbReference type="ARBA" id="ARBA00022723"/>
    </source>
</evidence>
<dbReference type="SMART" id="SM00343">
    <property type="entry name" value="ZnF_C2HC"/>
    <property type="match status" value="2"/>
</dbReference>
<dbReference type="InterPro" id="IPR045345">
    <property type="entry name" value="Gag_p24_C"/>
</dbReference>
<dbReference type="GO" id="GO:0016032">
    <property type="term" value="P:viral process"/>
    <property type="evidence" value="ECO:0007669"/>
    <property type="project" value="InterPro"/>
</dbReference>
<dbReference type="Pfam" id="PF14787">
    <property type="entry name" value="zf-CCHC_5"/>
    <property type="match status" value="1"/>
</dbReference>
<evidence type="ECO:0000256" key="1">
    <source>
        <dbReference type="ARBA" id="ARBA00022707"/>
    </source>
</evidence>
<keyword evidence="1" id="KW-0519">Myristate</keyword>
<organism evidence="7 8">
    <name type="scientific">Crotalus adamanteus</name>
    <name type="common">Eastern diamondback rattlesnake</name>
    <dbReference type="NCBI Taxonomy" id="8729"/>
    <lineage>
        <taxon>Eukaryota</taxon>
        <taxon>Metazoa</taxon>
        <taxon>Chordata</taxon>
        <taxon>Craniata</taxon>
        <taxon>Vertebrata</taxon>
        <taxon>Euteleostomi</taxon>
        <taxon>Lepidosauria</taxon>
        <taxon>Squamata</taxon>
        <taxon>Bifurcata</taxon>
        <taxon>Unidentata</taxon>
        <taxon>Episquamata</taxon>
        <taxon>Toxicofera</taxon>
        <taxon>Serpentes</taxon>
        <taxon>Colubroidea</taxon>
        <taxon>Viperidae</taxon>
        <taxon>Crotalinae</taxon>
        <taxon>Crotalus</taxon>
    </lineage>
</organism>
<dbReference type="InterPro" id="IPR008916">
    <property type="entry name" value="Retrov_capsid_C"/>
</dbReference>
<keyword evidence="4" id="KW-0862">Zinc</keyword>
<dbReference type="SUPFAM" id="SSF57756">
    <property type="entry name" value="Retrovirus zinc finger-like domains"/>
    <property type="match status" value="2"/>
</dbReference>
<dbReference type="Gene3D" id="4.10.60.10">
    <property type="entry name" value="Zinc finger, CCHC-type"/>
    <property type="match status" value="1"/>
</dbReference>
<dbReference type="Pfam" id="PF00607">
    <property type="entry name" value="Gag_p24"/>
    <property type="match status" value="1"/>
</dbReference>
<gene>
    <name evidence="7" type="ORF">NXF25_000696</name>
</gene>
<name>A0AAW1C5W6_CROAD</name>
<dbReference type="InterPro" id="IPR050195">
    <property type="entry name" value="Primate_lentivir_Gag_pol-like"/>
</dbReference>
<evidence type="ECO:0000313" key="7">
    <source>
        <dbReference type="EMBL" id="KAK9409521.1"/>
    </source>
</evidence>
<reference evidence="7 8" key="1">
    <citation type="journal article" date="2024" name="Proc. Natl. Acad. Sci. U.S.A.">
        <title>The genetic regulatory architecture and epigenomic basis for age-related changes in rattlesnake venom.</title>
        <authorList>
            <person name="Hogan M.P."/>
            <person name="Holding M.L."/>
            <person name="Nystrom G.S."/>
            <person name="Colston T.J."/>
            <person name="Bartlett D.A."/>
            <person name="Mason A.J."/>
            <person name="Ellsworth S.A."/>
            <person name="Rautsaw R.M."/>
            <person name="Lawrence K.C."/>
            <person name="Strickland J.L."/>
            <person name="He B."/>
            <person name="Fraser P."/>
            <person name="Margres M.J."/>
            <person name="Gilbert D.M."/>
            <person name="Gibbs H.L."/>
            <person name="Parkinson C.L."/>
            <person name="Rokyta D.R."/>
        </authorList>
    </citation>
    <scope>NUCLEOTIDE SEQUENCE [LARGE SCALE GENOMIC DNA]</scope>
    <source>
        <strain evidence="7">DRR0105</strain>
    </source>
</reference>
<dbReference type="Gene3D" id="1.10.1200.30">
    <property type="match status" value="1"/>
</dbReference>
<dbReference type="AlphaFoldDB" id="A0AAW1C5W6"/>
<comment type="caution">
    <text evidence="7">The sequence shown here is derived from an EMBL/GenBank/DDBJ whole genome shotgun (WGS) entry which is preliminary data.</text>
</comment>
<dbReference type="PANTHER" id="PTHR40389:SF2">
    <property type="entry name" value="ENDOGENOUS RETROVIRUS GROUP K MEMBER 24 GAG POLYPROTEIN-RELATED"/>
    <property type="match status" value="1"/>
</dbReference>
<dbReference type="Gene3D" id="1.10.375.10">
    <property type="entry name" value="Human Immunodeficiency Virus Type 1 Capsid Protein"/>
    <property type="match status" value="1"/>
</dbReference>
<dbReference type="PROSITE" id="PS50158">
    <property type="entry name" value="ZF_CCHC"/>
    <property type="match status" value="1"/>
</dbReference>
<keyword evidence="1" id="KW-0449">Lipoprotein</keyword>
<evidence type="ECO:0000313" key="8">
    <source>
        <dbReference type="Proteomes" id="UP001474421"/>
    </source>
</evidence>
<dbReference type="InterPro" id="IPR001878">
    <property type="entry name" value="Znf_CCHC"/>
</dbReference>
<dbReference type="PANTHER" id="PTHR40389">
    <property type="entry name" value="ENDOGENOUS RETROVIRUS GROUP K MEMBER 24 GAG POLYPROTEIN-RELATED"/>
    <property type="match status" value="1"/>
</dbReference>
<keyword evidence="8" id="KW-1185">Reference proteome</keyword>
<evidence type="ECO:0000256" key="4">
    <source>
        <dbReference type="ARBA" id="ARBA00022833"/>
    </source>
</evidence>
<dbReference type="GO" id="GO:0003676">
    <property type="term" value="F:nucleic acid binding"/>
    <property type="evidence" value="ECO:0007669"/>
    <property type="project" value="InterPro"/>
</dbReference>
<dbReference type="SUPFAM" id="SSF47943">
    <property type="entry name" value="Retrovirus capsid protein, N-terminal core domain"/>
    <property type="match status" value="1"/>
</dbReference>
<dbReference type="Pfam" id="PF00098">
    <property type="entry name" value="zf-CCHC"/>
    <property type="match status" value="1"/>
</dbReference>
<dbReference type="SUPFAM" id="SSF47353">
    <property type="entry name" value="Retrovirus capsid dimerization domain-like"/>
    <property type="match status" value="1"/>
</dbReference>
<dbReference type="Proteomes" id="UP001474421">
    <property type="component" value="Unassembled WGS sequence"/>
</dbReference>
<evidence type="ECO:0000256" key="5">
    <source>
        <dbReference type="PROSITE-ProRule" id="PRU00047"/>
    </source>
</evidence>
<dbReference type="InterPro" id="IPR008919">
    <property type="entry name" value="Retrov_capsid_N"/>
</dbReference>
<dbReference type="EMBL" id="JAOTOJ010000001">
    <property type="protein sequence ID" value="KAK9409521.1"/>
    <property type="molecule type" value="Genomic_DNA"/>
</dbReference>
<proteinExistence type="predicted"/>
<keyword evidence="3 5" id="KW-0863">Zinc-finger</keyword>
<feature type="domain" description="CCHC-type" evidence="6">
    <location>
        <begin position="203"/>
        <end position="217"/>
    </location>
</feature>
<evidence type="ECO:0000259" key="6">
    <source>
        <dbReference type="PROSITE" id="PS50158"/>
    </source>
</evidence>
<evidence type="ECO:0000256" key="3">
    <source>
        <dbReference type="ARBA" id="ARBA00022771"/>
    </source>
</evidence>
<dbReference type="Pfam" id="PF19317">
    <property type="entry name" value="Gag_p24_C"/>
    <property type="match status" value="1"/>
</dbReference>
<dbReference type="InterPro" id="IPR036875">
    <property type="entry name" value="Znf_CCHC_sf"/>
</dbReference>
<protein>
    <recommendedName>
        <fullName evidence="6">CCHC-type domain-containing protein</fullName>
    </recommendedName>
</protein>
<sequence length="264" mass="29061">MATSFYLLPEDWKGLFNMILTSSQYVVWESEWKKECQKIVLAWPGRNAPTVDQLTGSGDFTYLGNQQAMNPLFYAHSALAAKAALTRVDDPQRGTKGSFVKIFQGSNQPYGEFVDQLQKAISREITNVIAQEELLKRLAFENANEDCRRVLQPLMSKPDAGLADYIQACRIVGTNAFNMETLAMALQKAGSNNGQTEGKAGNCFNCGKPGHFKNQCRAPGGAANKSRGVGARPKTVCPRCKKGFHWANQCRSNPMPADSQEQGN</sequence>
<accession>A0AAW1C5W6</accession>
<keyword evidence="2" id="KW-0479">Metal-binding</keyword>
<dbReference type="GO" id="GO:0008270">
    <property type="term" value="F:zinc ion binding"/>
    <property type="evidence" value="ECO:0007669"/>
    <property type="project" value="UniProtKB-KW"/>
</dbReference>